<feature type="chain" id="PRO_5046529480" evidence="8">
    <location>
        <begin position="27"/>
        <end position="351"/>
    </location>
</feature>
<dbReference type="PROSITE" id="PS51782">
    <property type="entry name" value="LYSM"/>
    <property type="match status" value="3"/>
</dbReference>
<gene>
    <name evidence="11" type="ORF">SAMN02745910_02258</name>
</gene>
<evidence type="ECO:0000256" key="1">
    <source>
        <dbReference type="ARBA" id="ARBA00007074"/>
    </source>
</evidence>
<dbReference type="SUPFAM" id="SSF54106">
    <property type="entry name" value="LysM domain"/>
    <property type="match status" value="3"/>
</dbReference>
<evidence type="ECO:0000256" key="5">
    <source>
        <dbReference type="ARBA" id="ARBA00022801"/>
    </source>
</evidence>
<dbReference type="SUPFAM" id="SSF54001">
    <property type="entry name" value="Cysteine proteinases"/>
    <property type="match status" value="1"/>
</dbReference>
<dbReference type="Gene3D" id="3.10.350.10">
    <property type="entry name" value="LysM domain"/>
    <property type="match status" value="3"/>
</dbReference>
<evidence type="ECO:0000313" key="11">
    <source>
        <dbReference type="EMBL" id="SFQ60270.1"/>
    </source>
</evidence>
<evidence type="ECO:0000256" key="3">
    <source>
        <dbReference type="ARBA" id="ARBA00022729"/>
    </source>
</evidence>
<feature type="domain" description="LysM" evidence="9">
    <location>
        <begin position="163"/>
        <end position="206"/>
    </location>
</feature>
<feature type="region of interest" description="Disordered" evidence="7">
    <location>
        <begin position="72"/>
        <end position="97"/>
    </location>
</feature>
<protein>
    <submittedName>
        <fullName evidence="11">Peptidoglycan endopeptidase LytE</fullName>
    </submittedName>
</protein>
<evidence type="ECO:0000259" key="10">
    <source>
        <dbReference type="PROSITE" id="PS51935"/>
    </source>
</evidence>
<keyword evidence="3 8" id="KW-0732">Signal</keyword>
<dbReference type="InterPro" id="IPR000064">
    <property type="entry name" value="NLP_P60_dom"/>
</dbReference>
<keyword evidence="2" id="KW-0645">Protease</keyword>
<dbReference type="EMBL" id="FOXX01000005">
    <property type="protein sequence ID" value="SFQ60270.1"/>
    <property type="molecule type" value="Genomic_DNA"/>
</dbReference>
<feature type="domain" description="LysM" evidence="9">
    <location>
        <begin position="94"/>
        <end position="137"/>
    </location>
</feature>
<proteinExistence type="inferred from homology"/>
<dbReference type="GeneID" id="93710914"/>
<dbReference type="PANTHER" id="PTHR47360">
    <property type="entry name" value="MUREIN DD-ENDOPEPTIDASE MEPS/MUREIN LD-CARBOXYPEPTIDASE"/>
    <property type="match status" value="1"/>
</dbReference>
<evidence type="ECO:0000313" key="12">
    <source>
        <dbReference type="Proteomes" id="UP000182762"/>
    </source>
</evidence>
<dbReference type="Gene3D" id="3.90.1720.10">
    <property type="entry name" value="endopeptidase domain like (from Nostoc punctiforme)"/>
    <property type="match status" value="1"/>
</dbReference>
<feature type="compositionally biased region" description="Pro residues" evidence="7">
    <location>
        <begin position="219"/>
        <end position="228"/>
    </location>
</feature>
<evidence type="ECO:0000256" key="8">
    <source>
        <dbReference type="SAM" id="SignalP"/>
    </source>
</evidence>
<dbReference type="SMART" id="SM00257">
    <property type="entry name" value="LysM"/>
    <property type="match status" value="3"/>
</dbReference>
<feature type="compositionally biased region" description="Low complexity" evidence="7">
    <location>
        <begin position="79"/>
        <end position="90"/>
    </location>
</feature>
<evidence type="ECO:0000256" key="7">
    <source>
        <dbReference type="SAM" id="MobiDB-lite"/>
    </source>
</evidence>
<dbReference type="RefSeq" id="WP_061804778.1">
    <property type="nucleotide sequence ID" value="NZ_FOXX01000005.1"/>
</dbReference>
<dbReference type="InterPro" id="IPR052062">
    <property type="entry name" value="Murein_DD/LD_carboxypeptidase"/>
</dbReference>
<keyword evidence="12" id="KW-1185">Reference proteome</keyword>
<dbReference type="InterPro" id="IPR038765">
    <property type="entry name" value="Papain-like_cys_pep_sf"/>
</dbReference>
<feature type="region of interest" description="Disordered" evidence="7">
    <location>
        <begin position="138"/>
        <end position="166"/>
    </location>
</feature>
<dbReference type="InterPro" id="IPR036779">
    <property type="entry name" value="LysM_dom_sf"/>
</dbReference>
<feature type="domain" description="NlpC/P60" evidence="10">
    <location>
        <begin position="233"/>
        <end position="351"/>
    </location>
</feature>
<organism evidence="11 12">
    <name type="scientific">Priestia endophytica DSM 13796</name>
    <dbReference type="NCBI Taxonomy" id="1121089"/>
    <lineage>
        <taxon>Bacteria</taxon>
        <taxon>Bacillati</taxon>
        <taxon>Bacillota</taxon>
        <taxon>Bacilli</taxon>
        <taxon>Bacillales</taxon>
        <taxon>Bacillaceae</taxon>
        <taxon>Priestia</taxon>
    </lineage>
</organism>
<dbReference type="InterPro" id="IPR018392">
    <property type="entry name" value="LysM"/>
</dbReference>
<reference evidence="11 12" key="1">
    <citation type="submission" date="2016-10" db="EMBL/GenBank/DDBJ databases">
        <authorList>
            <person name="Varghese N."/>
            <person name="Submissions S."/>
        </authorList>
    </citation>
    <scope>NUCLEOTIDE SEQUENCE [LARGE SCALE GENOMIC DNA]</scope>
    <source>
        <strain evidence="11 12">DSM 13796</strain>
    </source>
</reference>
<comment type="caution">
    <text evidence="11">The sequence shown here is derived from an EMBL/GenBank/DDBJ whole genome shotgun (WGS) entry which is preliminary data.</text>
</comment>
<dbReference type="Pfam" id="PF01476">
    <property type="entry name" value="LysM"/>
    <property type="match status" value="3"/>
</dbReference>
<feature type="signal peptide" evidence="8">
    <location>
        <begin position="1"/>
        <end position="26"/>
    </location>
</feature>
<sequence length="351" mass="37614">MRKRVPFLTSLAVLGSAYLFQTSVDAASVEVKKGDTLFKLSKQFNTSVSDLKKVNNLSSDLLRIGQVLQLPNGQSANEQSSQAQPPTSTSNHTSTYQVKSGDTLYKISSQTGTSVAELRTLNNLSSNLIYVGQTLKVSGESTSSPTTGSSPSPTGGQNEQSTGSYTVKRGDSLWKIASQYGISVSQLQSLNGLTTNTIYENQVLKITGSPKTDNNTSKPAPPKTPATPTPNGSINKQKFINDALSLQGIPYKWGGTTTSGFDCSGFIYYLLKDQTGGQRLTTAGYWSTTTKVSSPQPGDLVFFTTYRSGPSHMGIYLGNNQFVHASSSNGVSVSSLTNSYWNQRYLGARAL</sequence>
<keyword evidence="4" id="KW-0677">Repeat</keyword>
<dbReference type="Proteomes" id="UP000182762">
    <property type="component" value="Unassembled WGS sequence"/>
</dbReference>
<evidence type="ECO:0000256" key="2">
    <source>
        <dbReference type="ARBA" id="ARBA00022670"/>
    </source>
</evidence>
<evidence type="ECO:0000256" key="4">
    <source>
        <dbReference type="ARBA" id="ARBA00022737"/>
    </source>
</evidence>
<evidence type="ECO:0000256" key="6">
    <source>
        <dbReference type="ARBA" id="ARBA00022807"/>
    </source>
</evidence>
<name>A0A1I5ZV44_9BACI</name>
<comment type="similarity">
    <text evidence="1">Belongs to the peptidase C40 family.</text>
</comment>
<feature type="compositionally biased region" description="Low complexity" evidence="7">
    <location>
        <begin position="138"/>
        <end position="156"/>
    </location>
</feature>
<dbReference type="Pfam" id="PF00877">
    <property type="entry name" value="NLPC_P60"/>
    <property type="match status" value="1"/>
</dbReference>
<feature type="region of interest" description="Disordered" evidence="7">
    <location>
        <begin position="207"/>
        <end position="236"/>
    </location>
</feature>
<feature type="domain" description="LysM" evidence="9">
    <location>
        <begin position="27"/>
        <end position="70"/>
    </location>
</feature>
<dbReference type="CDD" id="cd00118">
    <property type="entry name" value="LysM"/>
    <property type="match status" value="3"/>
</dbReference>
<keyword evidence="6" id="KW-0788">Thiol protease</keyword>
<dbReference type="PROSITE" id="PS51935">
    <property type="entry name" value="NLPC_P60"/>
    <property type="match status" value="1"/>
</dbReference>
<dbReference type="PANTHER" id="PTHR47360:SF1">
    <property type="entry name" value="ENDOPEPTIDASE NLPC-RELATED"/>
    <property type="match status" value="1"/>
</dbReference>
<keyword evidence="5" id="KW-0378">Hydrolase</keyword>
<evidence type="ECO:0000259" key="9">
    <source>
        <dbReference type="PROSITE" id="PS51782"/>
    </source>
</evidence>
<accession>A0A1I5ZV44</accession>